<evidence type="ECO:0000256" key="3">
    <source>
        <dbReference type="ARBA" id="ARBA00022475"/>
    </source>
</evidence>
<keyword evidence="6 13" id="KW-0064">Aspartyl protease</keyword>
<feature type="active site" evidence="12">
    <location>
        <position position="13"/>
    </location>
</feature>
<comment type="similarity">
    <text evidence="2 13">Belongs to the peptidase A1 family.</text>
</comment>
<keyword evidence="4 13" id="KW-0645">Protease</keyword>
<dbReference type="InterPro" id="IPR001969">
    <property type="entry name" value="Aspartic_peptidase_AS"/>
</dbReference>
<evidence type="ECO:0000256" key="11">
    <source>
        <dbReference type="ARBA" id="ARBA00068059"/>
    </source>
</evidence>
<dbReference type="InterPro" id="IPR029069">
    <property type="entry name" value="HotDog_dom_sf"/>
</dbReference>
<name>A0A9P8LC16_9PEZI</name>
<organism evidence="16 17">
    <name type="scientific">Trichoglossum hirsutum</name>
    <dbReference type="NCBI Taxonomy" id="265104"/>
    <lineage>
        <taxon>Eukaryota</taxon>
        <taxon>Fungi</taxon>
        <taxon>Dikarya</taxon>
        <taxon>Ascomycota</taxon>
        <taxon>Pezizomycotina</taxon>
        <taxon>Geoglossomycetes</taxon>
        <taxon>Geoglossales</taxon>
        <taxon>Geoglossaceae</taxon>
        <taxon>Trichoglossum</taxon>
    </lineage>
</organism>
<evidence type="ECO:0000256" key="12">
    <source>
        <dbReference type="PIRSR" id="PIRSR601461-1"/>
    </source>
</evidence>
<evidence type="ECO:0000256" key="9">
    <source>
        <dbReference type="ARBA" id="ARBA00023180"/>
    </source>
</evidence>
<evidence type="ECO:0000256" key="8">
    <source>
        <dbReference type="ARBA" id="ARBA00023136"/>
    </source>
</evidence>
<dbReference type="FunFam" id="2.40.70.10:FF:000068">
    <property type="entry name" value="Aspartic-type endopeptidase (OpsB)"/>
    <property type="match status" value="1"/>
</dbReference>
<dbReference type="PROSITE" id="PS00141">
    <property type="entry name" value="ASP_PROTEASE"/>
    <property type="match status" value="1"/>
</dbReference>
<dbReference type="PRINTS" id="PR00792">
    <property type="entry name" value="PEPSIN"/>
</dbReference>
<dbReference type="Gene3D" id="2.40.70.10">
    <property type="entry name" value="Acid Proteases"/>
    <property type="match status" value="2"/>
</dbReference>
<feature type="active site" evidence="12">
    <location>
        <position position="212"/>
    </location>
</feature>
<evidence type="ECO:0000256" key="10">
    <source>
        <dbReference type="ARBA" id="ARBA00067536"/>
    </source>
</evidence>
<dbReference type="PROSITE" id="PS51767">
    <property type="entry name" value="PEPTIDASE_A1"/>
    <property type="match status" value="1"/>
</dbReference>
<dbReference type="InterPro" id="IPR052741">
    <property type="entry name" value="Mitochondrial_HTD2"/>
</dbReference>
<dbReference type="FunFam" id="2.40.70.10:FF:000011">
    <property type="entry name" value="Aspartic protease"/>
    <property type="match status" value="1"/>
</dbReference>
<dbReference type="GO" id="GO:0019171">
    <property type="term" value="F:(3R)-hydroxyacyl-[acyl-carrier-protein] dehydratase activity"/>
    <property type="evidence" value="ECO:0007669"/>
    <property type="project" value="TreeGrafter"/>
</dbReference>
<proteinExistence type="inferred from homology"/>
<comment type="subcellular location">
    <subcellularLocation>
        <location evidence="1">Cell membrane</location>
    </subcellularLocation>
</comment>
<keyword evidence="7 13" id="KW-0378">Hydrolase</keyword>
<sequence>MGTPPQNLRLHIDTGSSDLWTNSAASRLCKSRGNPCAESGTYDANSSTTYKYLSSDFNISYVDGSAAIGDYATDTLRLGGAELTGMQFGIGYLSSSTEGILGIGYASNEVQVNRNRKQAYSNLPQLMVDQKMIQSNAFSLWLDDLDSSTGLVLFGGVNTEKYHGSLSTLPIARYKGQSSPSEFIVAMTGLSFTSNGKEQSITSGTQLPVLLDSGSSLTYLPDDIVSALFKMFSAKYDAQSQAAYVPCSMANQDGTLDFTFSQPVIQVPLNELVIDPGTRPDGSRLTFRDGTPACLFGISSSGSSTSVLGDTFLRSAYVVYDLDNNQISLAQTNFNSTQDNIKLIGKGSNSVPDATGVPGAANPVATATGGGRLGSPTQTGSIPNVSSKSHAAALHIPLGTIGFAISAFCLSLISTLSSLKARRLPLIYDYLSPTPSHLLNLSLADFLSSPSLPKDASSLDLPSIDPPRPMTQGYHLIYFPPQIPESLLLGDGTDPLQSPGAPWVRRLWAGGSVKWNADPTRAMRLRGQRAVCVESITDVVVKAKGEAEKVFVTIERRMGEVAEGMAEEDVRRQLSGEEAAVVVEKRIIAFMRERTTEQVAAATAAAGKILKRMCPLASNDIFTLNYSYQPSLCRAAPHNPTFTHTLYPSAALLFRFSALTFNAHKIHLDKAFCRSIEGHRNLLVHGPLQLILLLQLLIRNAPGVCDVTGATVQEIEYKNLSPLYAEEPLKICGRVTNAEGVYDLWAETPAGGYAIKATARVGRSAGHNPLGMTDKPGRPSGNPRSI</sequence>
<feature type="region of interest" description="Disordered" evidence="14">
    <location>
        <begin position="765"/>
        <end position="786"/>
    </location>
</feature>
<dbReference type="PANTHER" id="PTHR28152">
    <property type="entry name" value="HYDROXYACYL-THIOESTER DEHYDRATASE TYPE 2, MITOCHONDRIAL"/>
    <property type="match status" value="1"/>
</dbReference>
<reference evidence="16" key="1">
    <citation type="submission" date="2021-03" db="EMBL/GenBank/DDBJ databases">
        <title>Comparative genomics and phylogenomic investigation of the class Geoglossomycetes provide insights into ecological specialization and systematics.</title>
        <authorList>
            <person name="Melie T."/>
            <person name="Pirro S."/>
            <person name="Miller A.N."/>
            <person name="Quandt A."/>
        </authorList>
    </citation>
    <scope>NUCLEOTIDE SEQUENCE</scope>
    <source>
        <strain evidence="16">CAQ_001_2017</strain>
    </source>
</reference>
<dbReference type="InterPro" id="IPR001461">
    <property type="entry name" value="Aspartic_peptidase_A1"/>
</dbReference>
<evidence type="ECO:0000256" key="13">
    <source>
        <dbReference type="RuleBase" id="RU000454"/>
    </source>
</evidence>
<dbReference type="PANTHER" id="PTHR28152:SF1">
    <property type="entry name" value="HYDROXYACYL-THIOESTER DEHYDRATASE TYPE 2, MITOCHONDRIAL"/>
    <property type="match status" value="1"/>
</dbReference>
<dbReference type="GO" id="GO:0005739">
    <property type="term" value="C:mitochondrion"/>
    <property type="evidence" value="ECO:0007669"/>
    <property type="project" value="TreeGrafter"/>
</dbReference>
<dbReference type="GO" id="GO:0006508">
    <property type="term" value="P:proteolysis"/>
    <property type="evidence" value="ECO:0007669"/>
    <property type="project" value="UniProtKB-KW"/>
</dbReference>
<protein>
    <recommendedName>
        <fullName evidence="11">Probable aspartic-type endopeptidase OPSB</fullName>
    </recommendedName>
    <alternativeName>
        <fullName evidence="10">Probable aspartic-type endopeptidase opsB</fullName>
    </alternativeName>
</protein>
<evidence type="ECO:0000256" key="6">
    <source>
        <dbReference type="ARBA" id="ARBA00022750"/>
    </source>
</evidence>
<dbReference type="CDD" id="cd05474">
    <property type="entry name" value="SAP_like"/>
    <property type="match status" value="1"/>
</dbReference>
<keyword evidence="17" id="KW-1185">Reference proteome</keyword>
<evidence type="ECO:0000313" key="16">
    <source>
        <dbReference type="EMBL" id="KAH0559718.1"/>
    </source>
</evidence>
<dbReference type="AlphaFoldDB" id="A0A9P8LC16"/>
<dbReference type="Proteomes" id="UP000750711">
    <property type="component" value="Unassembled WGS sequence"/>
</dbReference>
<gene>
    <name evidence="16" type="ORF">GP486_003767</name>
</gene>
<dbReference type="InterPro" id="IPR021109">
    <property type="entry name" value="Peptidase_aspartic_dom_sf"/>
</dbReference>
<dbReference type="GO" id="GO:0005886">
    <property type="term" value="C:plasma membrane"/>
    <property type="evidence" value="ECO:0007669"/>
    <property type="project" value="UniProtKB-SubCell"/>
</dbReference>
<evidence type="ECO:0000256" key="7">
    <source>
        <dbReference type="ARBA" id="ARBA00022801"/>
    </source>
</evidence>
<dbReference type="EMBL" id="JAGHQM010000536">
    <property type="protein sequence ID" value="KAH0559718.1"/>
    <property type="molecule type" value="Genomic_DNA"/>
</dbReference>
<evidence type="ECO:0000259" key="15">
    <source>
        <dbReference type="PROSITE" id="PS51767"/>
    </source>
</evidence>
<comment type="caution">
    <text evidence="16">The sequence shown here is derived from an EMBL/GenBank/DDBJ whole genome shotgun (WGS) entry which is preliminary data.</text>
</comment>
<feature type="domain" description="Peptidase A1" evidence="15">
    <location>
        <begin position="1"/>
        <end position="330"/>
    </location>
</feature>
<dbReference type="InterPro" id="IPR033876">
    <property type="entry name" value="SAP-like"/>
</dbReference>
<dbReference type="InterPro" id="IPR033121">
    <property type="entry name" value="PEPTIDASE_A1"/>
</dbReference>
<keyword evidence="5" id="KW-0732">Signal</keyword>
<evidence type="ECO:0000313" key="17">
    <source>
        <dbReference type="Proteomes" id="UP000750711"/>
    </source>
</evidence>
<dbReference type="GO" id="GO:0004190">
    <property type="term" value="F:aspartic-type endopeptidase activity"/>
    <property type="evidence" value="ECO:0007669"/>
    <property type="project" value="UniProtKB-KW"/>
</dbReference>
<accession>A0A9P8LC16</accession>
<dbReference type="Gene3D" id="3.10.129.10">
    <property type="entry name" value="Hotdog Thioesterase"/>
    <property type="match status" value="1"/>
</dbReference>
<dbReference type="Pfam" id="PF00026">
    <property type="entry name" value="Asp"/>
    <property type="match status" value="1"/>
</dbReference>
<keyword evidence="9" id="KW-0325">Glycoprotein</keyword>
<dbReference type="SUPFAM" id="SSF54637">
    <property type="entry name" value="Thioesterase/thiol ester dehydrase-isomerase"/>
    <property type="match status" value="1"/>
</dbReference>
<evidence type="ECO:0000256" key="5">
    <source>
        <dbReference type="ARBA" id="ARBA00022729"/>
    </source>
</evidence>
<evidence type="ECO:0000256" key="14">
    <source>
        <dbReference type="SAM" id="MobiDB-lite"/>
    </source>
</evidence>
<dbReference type="SUPFAM" id="SSF50630">
    <property type="entry name" value="Acid proteases"/>
    <property type="match status" value="1"/>
</dbReference>
<evidence type="ECO:0000256" key="4">
    <source>
        <dbReference type="ARBA" id="ARBA00022670"/>
    </source>
</evidence>
<keyword evidence="8" id="KW-0472">Membrane</keyword>
<evidence type="ECO:0000256" key="1">
    <source>
        <dbReference type="ARBA" id="ARBA00004236"/>
    </source>
</evidence>
<keyword evidence="3" id="KW-1003">Cell membrane</keyword>
<evidence type="ECO:0000256" key="2">
    <source>
        <dbReference type="ARBA" id="ARBA00007447"/>
    </source>
</evidence>